<sequence>MAKQVSLPLYEKVARKNTTQRALDITLLFLLLSLLLYRFLSLSSHGFVWLLAFLCESYFTFNWFLIVNCKWNPVDFITYPQNLEKRFPELPPVDMFVTTADPVLEPPLITMNTVLSLLAVDYPADKLACYLSDDGCSPLTFYSLVEASKFAKLWVPFCKKYNVQVRAPFRYFLDDPLSSNSTGANSEFKQEWKKMKAEYEELCLKIEAASRKSVPCELRGEFAVFSNVERSNHPTIIKIITGEKKQSFSDDVPRLVYISREKRPKHPHHYKAGAMNVLSRVSGLLTNAPYMLNVDCDMFANNPQVVRQAMCGLLDSKSQREIAFVQSPQCFYDGPKDDPYGNQLVVLIEYVGRGVAGLQGPCYSGTGCFHRRNVIYGQWPQDVENHARNHTSINGKLVGNEVLIKEFGKSKRFSESATYALNGKKGFPNNLSDSLEEAFHVASCDYEFGTSWGNKIGWIYGSMTEDVMTGLMIHKKGWKSTWLMPKPPAFLGCAPSGGPATMTQQKRWATGLLEILVGRNSPIFGFLKGKLQFRMLLVYLWLLSWGLYSVPELLYATLPAYCIIANSQFLPKVQDPVILIPVAIFVIYNLLTIREHLKAGMSISAWWNFMKMGRITRTSAYLLAALTVVLKLFGLSETVFEVTQKDQSDSDGDGTKNGAIKFTFDESPLFVPGTTLLLVNLTALVIVSLGLAHDVGHGLGVGEVFCCLWVVLFFLPFLKGLFRSGKYGIPKSTIFKSTSLAIVFVFLCRTS</sequence>
<comment type="caution">
    <text evidence="12">The sequence shown here is derived from an EMBL/GenBank/DDBJ whole genome shotgun (WGS) entry which is preliminary data.</text>
</comment>
<dbReference type="SUPFAM" id="SSF53448">
    <property type="entry name" value="Nucleotide-diphospho-sugar transferases"/>
    <property type="match status" value="1"/>
</dbReference>
<dbReference type="GO" id="GO:0030244">
    <property type="term" value="P:cellulose biosynthetic process"/>
    <property type="evidence" value="ECO:0007669"/>
    <property type="project" value="InterPro"/>
</dbReference>
<evidence type="ECO:0000256" key="8">
    <source>
        <dbReference type="PIRSR" id="PIRSR605150-1"/>
    </source>
</evidence>
<keyword evidence="3" id="KW-0808">Transferase</keyword>
<feature type="transmembrane region" description="Helical" evidence="11">
    <location>
        <begin position="728"/>
        <end position="748"/>
    </location>
</feature>
<evidence type="ECO:0000256" key="2">
    <source>
        <dbReference type="ARBA" id="ARBA00022676"/>
    </source>
</evidence>
<evidence type="ECO:0000256" key="1">
    <source>
        <dbReference type="ARBA" id="ARBA00004127"/>
    </source>
</evidence>
<evidence type="ECO:0000256" key="7">
    <source>
        <dbReference type="ARBA" id="ARBA00023316"/>
    </source>
</evidence>
<feature type="transmembrane region" description="Helical" evidence="11">
    <location>
        <begin position="578"/>
        <end position="597"/>
    </location>
</feature>
<evidence type="ECO:0000256" key="4">
    <source>
        <dbReference type="ARBA" id="ARBA00022692"/>
    </source>
</evidence>
<dbReference type="GO" id="GO:0071555">
    <property type="term" value="P:cell wall organization"/>
    <property type="evidence" value="ECO:0007669"/>
    <property type="project" value="UniProtKB-KW"/>
</dbReference>
<feature type="transmembrane region" description="Helical" evidence="11">
    <location>
        <begin position="618"/>
        <end position="636"/>
    </location>
</feature>
<dbReference type="AlphaFoldDB" id="A0A1R3J271"/>
<dbReference type="EMBL" id="AWUE01016934">
    <property type="protein sequence ID" value="OMO88928.1"/>
    <property type="molecule type" value="Genomic_DNA"/>
</dbReference>
<feature type="transmembrane region" description="Helical" evidence="11">
    <location>
        <begin position="21"/>
        <end position="40"/>
    </location>
</feature>
<dbReference type="GO" id="GO:0016020">
    <property type="term" value="C:membrane"/>
    <property type="evidence" value="ECO:0007669"/>
    <property type="project" value="InterPro"/>
</dbReference>
<dbReference type="Gene3D" id="3.90.550.10">
    <property type="entry name" value="Spore Coat Polysaccharide Biosynthesis Protein SpsA, Chain A"/>
    <property type="match status" value="1"/>
</dbReference>
<evidence type="ECO:0000256" key="10">
    <source>
        <dbReference type="PIRSR" id="PIRSR605150-3"/>
    </source>
</evidence>
<dbReference type="GO" id="GO:0012505">
    <property type="term" value="C:endomembrane system"/>
    <property type="evidence" value="ECO:0007669"/>
    <property type="project" value="UniProtKB-SubCell"/>
</dbReference>
<evidence type="ECO:0000256" key="3">
    <source>
        <dbReference type="ARBA" id="ARBA00022679"/>
    </source>
</evidence>
<feature type="binding site" evidence="10">
    <location>
        <position position="295"/>
    </location>
    <ligand>
        <name>Mn(2+)</name>
        <dbReference type="ChEBI" id="CHEBI:29035"/>
    </ligand>
</feature>
<dbReference type="InterPro" id="IPR029044">
    <property type="entry name" value="Nucleotide-diphossugar_trans"/>
</dbReference>
<evidence type="ECO:0000313" key="13">
    <source>
        <dbReference type="Proteomes" id="UP000187203"/>
    </source>
</evidence>
<dbReference type="Proteomes" id="UP000187203">
    <property type="component" value="Unassembled WGS sequence"/>
</dbReference>
<evidence type="ECO:0000256" key="9">
    <source>
        <dbReference type="PIRSR" id="PIRSR605150-2"/>
    </source>
</evidence>
<keyword evidence="4 11" id="KW-0812">Transmembrane</keyword>
<feature type="binding site" evidence="10">
    <location>
        <position position="271"/>
    </location>
    <ligand>
        <name>Mn(2+)</name>
        <dbReference type="ChEBI" id="CHEBI:29035"/>
    </ligand>
</feature>
<dbReference type="InterPro" id="IPR005150">
    <property type="entry name" value="Cellulose_synth"/>
</dbReference>
<keyword evidence="2" id="KW-0328">Glycosyltransferase</keyword>
<feature type="transmembrane region" description="Helical" evidence="11">
    <location>
        <begin position="704"/>
        <end position="722"/>
    </location>
</feature>
<dbReference type="GO" id="GO:0016760">
    <property type="term" value="F:cellulose synthase (UDP-forming) activity"/>
    <property type="evidence" value="ECO:0007669"/>
    <property type="project" value="InterPro"/>
</dbReference>
<name>A0A1R3J271_9ROSI</name>
<feature type="active site" evidence="8">
    <location>
        <position position="134"/>
    </location>
</feature>
<dbReference type="PANTHER" id="PTHR13301">
    <property type="entry name" value="X-BOX TRANSCRIPTION FACTOR-RELATED"/>
    <property type="match status" value="1"/>
</dbReference>
<evidence type="ECO:0000313" key="12">
    <source>
        <dbReference type="EMBL" id="OMO88928.1"/>
    </source>
</evidence>
<evidence type="ECO:0000256" key="5">
    <source>
        <dbReference type="ARBA" id="ARBA00022989"/>
    </source>
</evidence>
<keyword evidence="13" id="KW-1185">Reference proteome</keyword>
<keyword evidence="5 11" id="KW-1133">Transmembrane helix</keyword>
<proteinExistence type="predicted"/>
<feature type="transmembrane region" description="Helical" evidence="11">
    <location>
        <begin position="536"/>
        <end position="558"/>
    </location>
</feature>
<reference evidence="13" key="1">
    <citation type="submission" date="2013-09" db="EMBL/GenBank/DDBJ databases">
        <title>Corchorus olitorius genome sequencing.</title>
        <authorList>
            <person name="Alam M."/>
            <person name="Haque M.S."/>
            <person name="Islam M.S."/>
            <person name="Emdad E.M."/>
            <person name="Islam M.M."/>
            <person name="Ahmed B."/>
            <person name="Halim A."/>
            <person name="Hossen Q.M.M."/>
            <person name="Hossain M.Z."/>
            <person name="Ahmed R."/>
            <person name="Khan M.M."/>
            <person name="Islam R."/>
            <person name="Rashid M.M."/>
            <person name="Khan S.A."/>
            <person name="Rahman M.S."/>
            <person name="Alam M."/>
            <person name="Yahiya A.S."/>
            <person name="Khan M.S."/>
            <person name="Azam M.S."/>
            <person name="Haque T."/>
            <person name="Lashkar M.Z.H."/>
            <person name="Akhand A.I."/>
            <person name="Morshed G."/>
            <person name="Roy S."/>
            <person name="Uddin K.S."/>
            <person name="Rabeya T."/>
            <person name="Hossain A.S."/>
            <person name="Chowdhury A."/>
            <person name="Snigdha A.R."/>
            <person name="Mortoza M.S."/>
            <person name="Matin S.A."/>
            <person name="Hoque S.M.E."/>
            <person name="Islam M.K."/>
            <person name="Roy D.K."/>
            <person name="Haider R."/>
            <person name="Moosa M.M."/>
            <person name="Elias S.M."/>
            <person name="Hasan A.M."/>
            <person name="Jahan S."/>
            <person name="Shafiuddin M."/>
            <person name="Mahmood N."/>
            <person name="Shommy N.S."/>
        </authorList>
    </citation>
    <scope>NUCLEOTIDE SEQUENCE [LARGE SCALE GENOMIC DNA]</scope>
    <source>
        <strain evidence="13">cv. O-4</strain>
    </source>
</reference>
<evidence type="ECO:0000256" key="11">
    <source>
        <dbReference type="SAM" id="Phobius"/>
    </source>
</evidence>
<accession>A0A1R3J271</accession>
<protein>
    <submittedName>
        <fullName evidence="12">Cellulose synthase</fullName>
    </submittedName>
</protein>
<gene>
    <name evidence="12" type="ORF">COLO4_20023</name>
</gene>
<feature type="active site" evidence="8">
    <location>
        <position position="466"/>
    </location>
</feature>
<organism evidence="12 13">
    <name type="scientific">Corchorus olitorius</name>
    <dbReference type="NCBI Taxonomy" id="93759"/>
    <lineage>
        <taxon>Eukaryota</taxon>
        <taxon>Viridiplantae</taxon>
        <taxon>Streptophyta</taxon>
        <taxon>Embryophyta</taxon>
        <taxon>Tracheophyta</taxon>
        <taxon>Spermatophyta</taxon>
        <taxon>Magnoliopsida</taxon>
        <taxon>eudicotyledons</taxon>
        <taxon>Gunneridae</taxon>
        <taxon>Pentapetalae</taxon>
        <taxon>rosids</taxon>
        <taxon>malvids</taxon>
        <taxon>Malvales</taxon>
        <taxon>Malvaceae</taxon>
        <taxon>Grewioideae</taxon>
        <taxon>Apeibeae</taxon>
        <taxon>Corchorus</taxon>
    </lineage>
</organism>
<dbReference type="Pfam" id="PF03552">
    <property type="entry name" value="Cellulose_synt"/>
    <property type="match status" value="2"/>
</dbReference>
<keyword evidence="7" id="KW-0961">Cell wall biogenesis/degradation</keyword>
<evidence type="ECO:0000256" key="6">
    <source>
        <dbReference type="ARBA" id="ARBA00023136"/>
    </source>
</evidence>
<feature type="transmembrane region" description="Helical" evidence="11">
    <location>
        <begin position="46"/>
        <end position="67"/>
    </location>
</feature>
<feature type="binding site" evidence="9">
    <location>
        <position position="134"/>
    </location>
    <ligand>
        <name>UDP-alpha-D-glucose</name>
        <dbReference type="ChEBI" id="CHEBI:58885"/>
    </ligand>
</feature>
<dbReference type="STRING" id="93759.A0A1R3J271"/>
<feature type="transmembrane region" description="Helical" evidence="11">
    <location>
        <begin position="669"/>
        <end position="692"/>
    </location>
</feature>
<dbReference type="OrthoDB" id="72851at2759"/>
<feature type="binding site" evidence="9">
    <location>
        <position position="105"/>
    </location>
    <ligand>
        <name>UDP-alpha-D-glucose</name>
        <dbReference type="ChEBI" id="CHEBI:58885"/>
    </ligand>
</feature>
<comment type="subcellular location">
    <subcellularLocation>
        <location evidence="1">Endomembrane system</location>
        <topology evidence="1">Multi-pass membrane protein</topology>
    </subcellularLocation>
</comment>
<keyword evidence="6 11" id="KW-0472">Membrane</keyword>